<dbReference type="HAMAP" id="MF_03144">
    <property type="entry name" value="RtcB_euk"/>
    <property type="match status" value="1"/>
</dbReference>
<dbReference type="InterPro" id="IPR036025">
    <property type="entry name" value="RtcB-like_sf"/>
</dbReference>
<dbReference type="PROSITE" id="PS01288">
    <property type="entry name" value="UPF0027"/>
    <property type="match status" value="1"/>
</dbReference>
<accession>A0A7S3ENV0</accession>
<evidence type="ECO:0000256" key="2">
    <source>
        <dbReference type="ARBA" id="ARBA00022598"/>
    </source>
</evidence>
<name>A0A7S3ENV0_9RHOD</name>
<dbReference type="GO" id="GO:0072669">
    <property type="term" value="C:tRNA-splicing ligase complex"/>
    <property type="evidence" value="ECO:0007669"/>
    <property type="project" value="UniProtKB-UniRule"/>
</dbReference>
<feature type="binding site" evidence="10">
    <location>
        <position position="118"/>
    </location>
    <ligand>
        <name>Mn(2+)</name>
        <dbReference type="ChEBI" id="CHEBI:29035"/>
        <label>2</label>
    </ligand>
</feature>
<dbReference type="Gene3D" id="3.90.1860.10">
    <property type="entry name" value="tRNA-splicing ligase RtcB"/>
    <property type="match status" value="1"/>
</dbReference>
<comment type="catalytic activity">
    <reaction evidence="8 10">
        <text>a 3'-end 3'-phospho-ribonucleotide-RNA + a 5'-end dephospho-ribonucleoside-RNA + GTP = a ribonucleotidyl-ribonucleotide-RNA + GMP + diphosphate</text>
        <dbReference type="Rhea" id="RHEA:68076"/>
        <dbReference type="Rhea" id="RHEA-COMP:10463"/>
        <dbReference type="Rhea" id="RHEA-COMP:13936"/>
        <dbReference type="Rhea" id="RHEA-COMP:17355"/>
        <dbReference type="ChEBI" id="CHEBI:33019"/>
        <dbReference type="ChEBI" id="CHEBI:37565"/>
        <dbReference type="ChEBI" id="CHEBI:58115"/>
        <dbReference type="ChEBI" id="CHEBI:83062"/>
        <dbReference type="ChEBI" id="CHEBI:138284"/>
        <dbReference type="ChEBI" id="CHEBI:173118"/>
        <dbReference type="EC" id="6.5.1.8"/>
    </reaction>
</comment>
<feature type="binding site" evidence="10 13">
    <location>
        <position position="255"/>
    </location>
    <ligand>
        <name>Mn(2+)</name>
        <dbReference type="ChEBI" id="CHEBI:29035"/>
        <label>2</label>
    </ligand>
</feature>
<dbReference type="GO" id="GO:0005634">
    <property type="term" value="C:nucleus"/>
    <property type="evidence" value="ECO:0007669"/>
    <property type="project" value="TreeGrafter"/>
</dbReference>
<comment type="subunit">
    <text evidence="10">Catalytic component of the tRNA-splicing ligase complex.</text>
</comment>
<dbReference type="Pfam" id="PF01139">
    <property type="entry name" value="RtcB"/>
    <property type="match status" value="1"/>
</dbReference>
<keyword evidence="5 10" id="KW-0547">Nucleotide-binding</keyword>
<dbReference type="InterPro" id="IPR001233">
    <property type="entry name" value="RtcB"/>
</dbReference>
<dbReference type="EC" id="6.5.1.8" evidence="10"/>
<feature type="binding site" evidence="10 13">
    <location>
        <position position="115"/>
    </location>
    <ligand>
        <name>Mn(2+)</name>
        <dbReference type="ChEBI" id="CHEBI:29035"/>
        <label>1</label>
    </ligand>
</feature>
<evidence type="ECO:0000256" key="6">
    <source>
        <dbReference type="ARBA" id="ARBA00023134"/>
    </source>
</evidence>
<keyword evidence="7 10" id="KW-0464">Manganese</keyword>
<feature type="binding site" evidence="10">
    <location>
        <position position="118"/>
    </location>
    <ligand>
        <name>Mn(2+)</name>
        <dbReference type="ChEBI" id="CHEBI:29035"/>
        <label>1</label>
    </ligand>
</feature>
<feature type="binding site" evidence="10 12">
    <location>
        <begin position="424"/>
        <end position="427"/>
    </location>
    <ligand>
        <name>GMP</name>
        <dbReference type="ChEBI" id="CHEBI:58115"/>
    </ligand>
</feature>
<feature type="active site" description="GMP-histidine intermediate" evidence="10 11">
    <location>
        <position position="424"/>
    </location>
</feature>
<reference evidence="14" key="1">
    <citation type="submission" date="2021-01" db="EMBL/GenBank/DDBJ databases">
        <authorList>
            <person name="Corre E."/>
            <person name="Pelletier E."/>
            <person name="Niang G."/>
            <person name="Scheremetjew M."/>
            <person name="Finn R."/>
            <person name="Kale V."/>
            <person name="Holt S."/>
            <person name="Cochrane G."/>
            <person name="Meng A."/>
            <person name="Brown T."/>
            <person name="Cohen L."/>
        </authorList>
    </citation>
    <scope>NUCLEOTIDE SEQUENCE</scope>
    <source>
        <strain evidence="14">CCMP 769</strain>
    </source>
</reference>
<keyword evidence="6 10" id="KW-0342">GTP-binding</keyword>
<keyword evidence="2 10" id="KW-0436">Ligase</keyword>
<evidence type="ECO:0000256" key="9">
    <source>
        <dbReference type="ARBA" id="ARBA00049514"/>
    </source>
</evidence>
<dbReference type="GO" id="GO:0006388">
    <property type="term" value="P:tRNA splicing, via endonucleolytic cleavage and ligation"/>
    <property type="evidence" value="ECO:0007669"/>
    <property type="project" value="UniProtKB-UniRule"/>
</dbReference>
<dbReference type="PANTHER" id="PTHR11118:SF1">
    <property type="entry name" value="RNA-SPLICING LIGASE RTCB HOMOLOG"/>
    <property type="match status" value="1"/>
</dbReference>
<protein>
    <recommendedName>
        <fullName evidence="10">RNA-splicing ligase RtcB homolog</fullName>
        <ecNumber evidence="10">6.5.1.8</ecNumber>
    </recommendedName>
    <alternativeName>
        <fullName evidence="10">3'-phosphate/5'-hydroxy nucleic acid ligase</fullName>
    </alternativeName>
</protein>
<evidence type="ECO:0000256" key="5">
    <source>
        <dbReference type="ARBA" id="ARBA00022741"/>
    </source>
</evidence>
<feature type="binding site" evidence="10 12">
    <location>
        <begin position="223"/>
        <end position="227"/>
    </location>
    <ligand>
        <name>GMP</name>
        <dbReference type="ChEBI" id="CHEBI:58115"/>
    </ligand>
</feature>
<dbReference type="GO" id="GO:0046872">
    <property type="term" value="F:metal ion binding"/>
    <property type="evidence" value="ECO:0007669"/>
    <property type="project" value="UniProtKB-KW"/>
</dbReference>
<dbReference type="FunFam" id="3.90.1860.10:FF:000001">
    <property type="entry name" value="tRNA-splicing ligase RtcB homolog"/>
    <property type="match status" value="1"/>
</dbReference>
<dbReference type="AlphaFoldDB" id="A0A7S3ENV0"/>
<evidence type="ECO:0000256" key="8">
    <source>
        <dbReference type="ARBA" id="ARBA00047746"/>
    </source>
</evidence>
<comment type="miscellaneous">
    <text evidence="10">Ligation probably proceeds through 3 nucleotidyl transfer steps, with 2',3'-cyclic phosphate termini being hydrolyzed to 3'-P termini in a step that precedes 3'-P activation with GMP. In the first nucleotidyl transfer step, RTCB reacts with GTP to form a covalent RTCB-histidine-GMP intermediate with release of PPi; in the second step, the GMP moiety is transferred to the RNA 3'-P; in the third step, the 5'-OH from the opposite RNA strand attacks the activated 3'-P to form a 3',5'-phosphodiester bond and release GMP.</text>
</comment>
<evidence type="ECO:0000313" key="14">
    <source>
        <dbReference type="EMBL" id="CAE0064271.1"/>
    </source>
</evidence>
<dbReference type="SUPFAM" id="SSF103365">
    <property type="entry name" value="Hypothetical protein PH1602"/>
    <property type="match status" value="1"/>
</dbReference>
<feature type="binding site" evidence="10 12">
    <location>
        <begin position="349"/>
        <end position="350"/>
    </location>
    <ligand>
        <name>GMP</name>
        <dbReference type="ChEBI" id="CHEBI:58115"/>
    </ligand>
</feature>
<evidence type="ECO:0000256" key="4">
    <source>
        <dbReference type="ARBA" id="ARBA00022723"/>
    </source>
</evidence>
<feature type="binding site" evidence="10 12">
    <location>
        <position position="405"/>
    </location>
    <ligand>
        <name>GMP</name>
        <dbReference type="ChEBI" id="CHEBI:58115"/>
    </ligand>
</feature>
<sequence length="501" mass="53851">MESLVNKYVSRTSPTSLVIGKGFVPNMQVPGKVFANATLQKLLLEEASQLESGSTGSFIPSLAQVANVAALPGIVGESIAMPDVHSGYGFAIGNVAAFDMDDPSSIISPGGVGFDINCGVRMLRTNLKEEDVRPVQERLAQNLFDHIPVGVGSKSLVGASTYSDIDHILNYGIDWALREGYAWPEDKELCEEQGRIVKADANHVSQKAKGRGMSQLGTLGAGNHYAEVQVVEEVFDATSAAVLGLEKGTVCMMIHSGSRGLGHQIASETVTKMESLQEQMDIQVNDRQLVCARIQSKEGEEYLSAMNAAANFAYANRSIMTFLARQAFAKTFNATPDDLDMNLVYDVSHNIAKEEMHILNGEVRRLLVHRKGATRAFGPFHPLIPAAYQTIGQPALVGGTMGTASYVLLGTDEGMKTAFGSTCHGAGRALSRSKSRAMINSMDVAKQLRNANVSARVASSHLLAEEAPQSYKDVFEVVQTCEEARLSRAAVRMKPVVVAKG</sequence>
<evidence type="ECO:0000256" key="7">
    <source>
        <dbReference type="ARBA" id="ARBA00023211"/>
    </source>
</evidence>
<evidence type="ECO:0000256" key="11">
    <source>
        <dbReference type="PIRSR" id="PIRSR601233-1"/>
    </source>
</evidence>
<comment type="function">
    <text evidence="10">Catalytic subunit of the tRNA-splicing ligase complex that acts by directly joining spliced tRNA halves to mature-sized tRNAs by incorporating the precursor-derived splice junction phosphate into the mature tRNA as a canonical 3',5'-phosphodiester. May act as an RNA ligase with broad substrate specificity, and may function toward other RNAs.</text>
</comment>
<keyword evidence="4 10" id="KW-0479">Metal-binding</keyword>
<proteinExistence type="inferred from homology"/>
<evidence type="ECO:0000256" key="13">
    <source>
        <dbReference type="PIRSR" id="PIRSR601233-3"/>
    </source>
</evidence>
<evidence type="ECO:0000256" key="12">
    <source>
        <dbReference type="PIRSR" id="PIRSR601233-2"/>
    </source>
</evidence>
<dbReference type="GO" id="GO:0003972">
    <property type="term" value="F:RNA ligase (ATP) activity"/>
    <property type="evidence" value="ECO:0007669"/>
    <property type="project" value="TreeGrafter"/>
</dbReference>
<feature type="binding site" evidence="10 13">
    <location>
        <position position="224"/>
    </location>
    <ligand>
        <name>Mn(2+)</name>
        <dbReference type="ChEBI" id="CHEBI:29035"/>
        <label>1</label>
    </ligand>
</feature>
<dbReference type="InterPro" id="IPR027513">
    <property type="entry name" value="RtcB_euk"/>
</dbReference>
<dbReference type="GO" id="GO:0005525">
    <property type="term" value="F:GTP binding"/>
    <property type="evidence" value="ECO:0007669"/>
    <property type="project" value="UniProtKB-KW"/>
</dbReference>
<feature type="binding site" evidence="10 12">
    <location>
        <begin position="398"/>
        <end position="401"/>
    </location>
    <ligand>
        <name>GMP</name>
        <dbReference type="ChEBI" id="CHEBI:58115"/>
    </ligand>
</feature>
<comment type="similarity">
    <text evidence="1 10">Belongs to the RtcB family.</text>
</comment>
<keyword evidence="3 10" id="KW-0819">tRNA processing</keyword>
<comment type="cofactor">
    <cofactor evidence="10 13">
        <name>Mn(2+)</name>
        <dbReference type="ChEBI" id="CHEBI:29035"/>
    </cofactor>
    <text evidence="10 13">Binds 2 manganese ions per subunit.</text>
</comment>
<organism evidence="14">
    <name type="scientific">Rhodosorus marinus</name>
    <dbReference type="NCBI Taxonomy" id="101924"/>
    <lineage>
        <taxon>Eukaryota</taxon>
        <taxon>Rhodophyta</taxon>
        <taxon>Stylonematophyceae</taxon>
        <taxon>Stylonematales</taxon>
        <taxon>Stylonemataceae</taxon>
        <taxon>Rhodosorus</taxon>
    </lineage>
</organism>
<evidence type="ECO:0000256" key="1">
    <source>
        <dbReference type="ARBA" id="ARBA00008071"/>
    </source>
</evidence>
<dbReference type="EMBL" id="HBHW01041954">
    <property type="protein sequence ID" value="CAE0064271.1"/>
    <property type="molecule type" value="Transcribed_RNA"/>
</dbReference>
<dbReference type="GO" id="GO:0170057">
    <property type="term" value="F:RNA ligase (GTP) activity"/>
    <property type="evidence" value="ECO:0007669"/>
    <property type="project" value="UniProtKB-EC"/>
</dbReference>
<feature type="binding site" evidence="10 13">
    <location>
        <position position="349"/>
    </location>
    <ligand>
        <name>Mn(2+)</name>
        <dbReference type="ChEBI" id="CHEBI:29035"/>
        <label>2</label>
    </ligand>
</feature>
<evidence type="ECO:0000256" key="10">
    <source>
        <dbReference type="HAMAP-Rule" id="MF_03144"/>
    </source>
</evidence>
<dbReference type="PANTHER" id="PTHR11118">
    <property type="entry name" value="RNA-SPLICING LIGASE RTCB HOMOLOG"/>
    <property type="match status" value="1"/>
</dbReference>
<gene>
    <name evidence="14" type="ORF">RMAR00112_LOCUS32343</name>
</gene>
<evidence type="ECO:0000256" key="3">
    <source>
        <dbReference type="ARBA" id="ARBA00022694"/>
    </source>
</evidence>
<feature type="binding site" evidence="10 12">
    <location>
        <position position="500"/>
    </location>
    <ligand>
        <name>GMP</name>
        <dbReference type="ChEBI" id="CHEBI:58115"/>
    </ligand>
</feature>
<comment type="catalytic activity">
    <reaction evidence="9 10">
        <text>a 3'-end 2',3'-cyclophospho-ribonucleotide-RNA + a 5'-end dephospho-ribonucleoside-RNA + GTP + H2O = a ribonucleotidyl-ribonucleotide-RNA + GMP + diphosphate + H(+)</text>
        <dbReference type="Rhea" id="RHEA:68080"/>
        <dbReference type="Rhea" id="RHEA-COMP:10464"/>
        <dbReference type="Rhea" id="RHEA-COMP:13936"/>
        <dbReference type="Rhea" id="RHEA-COMP:17355"/>
        <dbReference type="ChEBI" id="CHEBI:15377"/>
        <dbReference type="ChEBI" id="CHEBI:15378"/>
        <dbReference type="ChEBI" id="CHEBI:33019"/>
        <dbReference type="ChEBI" id="CHEBI:37565"/>
        <dbReference type="ChEBI" id="CHEBI:58115"/>
        <dbReference type="ChEBI" id="CHEBI:83064"/>
        <dbReference type="ChEBI" id="CHEBI:138284"/>
        <dbReference type="ChEBI" id="CHEBI:173118"/>
        <dbReference type="EC" id="6.5.1.8"/>
    </reaction>
</comment>